<dbReference type="EMBL" id="VUNS01000002">
    <property type="protein sequence ID" value="MST95847.1"/>
    <property type="molecule type" value="Genomic_DNA"/>
</dbReference>
<reference evidence="2 3" key="1">
    <citation type="submission" date="2019-08" db="EMBL/GenBank/DDBJ databases">
        <title>In-depth cultivation of the pig gut microbiome towards novel bacterial diversity and tailored functional studies.</title>
        <authorList>
            <person name="Wylensek D."/>
            <person name="Hitch T.C.A."/>
            <person name="Clavel T."/>
        </authorList>
    </citation>
    <scope>NUCLEOTIDE SEQUENCE [LARGE SCALE GENOMIC DNA]</scope>
    <source>
        <strain evidence="2 3">BBE-744-WT-12</strain>
    </source>
</reference>
<keyword evidence="1" id="KW-0472">Membrane</keyword>
<dbReference type="InterPro" id="IPR012902">
    <property type="entry name" value="N_methyl_site"/>
</dbReference>
<name>A0A844FXA7_9BACT</name>
<sequence>MKSGVYSIMKKRYVKHGFNMVEVALALAVIGIGITSIMVLFPVGINANKAAIADNNTADVAEYLLGYVQMRINDDFRKPLNMSSGLIGGLKDTDNRNEKNIDSDSFESISGFDNLLLSPSGDVFRYEQKSFVNDEEVVDFSAEARLWAEDVKIEYRDWAQAGAPYTRGTLAVSDNYERLVYLELSWPADVPYKKGSDYLRERRLFVLDIFNPTFQLTPAINSTYNGVF</sequence>
<accession>A0A844FXA7</accession>
<dbReference type="NCBIfam" id="TIGR02532">
    <property type="entry name" value="IV_pilin_GFxxxE"/>
    <property type="match status" value="1"/>
</dbReference>
<comment type="caution">
    <text evidence="2">The sequence shown here is derived from an EMBL/GenBank/DDBJ whole genome shotgun (WGS) entry which is preliminary data.</text>
</comment>
<evidence type="ECO:0000256" key="1">
    <source>
        <dbReference type="SAM" id="Phobius"/>
    </source>
</evidence>
<keyword evidence="1" id="KW-0812">Transmembrane</keyword>
<keyword evidence="3" id="KW-1185">Reference proteome</keyword>
<proteinExistence type="predicted"/>
<gene>
    <name evidence="2" type="ORF">FYJ85_02160</name>
</gene>
<dbReference type="AlphaFoldDB" id="A0A844FXA7"/>
<keyword evidence="1" id="KW-1133">Transmembrane helix</keyword>
<evidence type="ECO:0000313" key="3">
    <source>
        <dbReference type="Proteomes" id="UP000435649"/>
    </source>
</evidence>
<organism evidence="2 3">
    <name type="scientific">Victivallis lenta</name>
    <dbReference type="NCBI Taxonomy" id="2606640"/>
    <lineage>
        <taxon>Bacteria</taxon>
        <taxon>Pseudomonadati</taxon>
        <taxon>Lentisphaerota</taxon>
        <taxon>Lentisphaeria</taxon>
        <taxon>Victivallales</taxon>
        <taxon>Victivallaceae</taxon>
        <taxon>Victivallis</taxon>
    </lineage>
</organism>
<dbReference type="Proteomes" id="UP000435649">
    <property type="component" value="Unassembled WGS sequence"/>
</dbReference>
<protein>
    <submittedName>
        <fullName evidence="2">Prepilin-type N-terminal cleavage/methylation domain-containing protein</fullName>
    </submittedName>
</protein>
<feature type="transmembrane region" description="Helical" evidence="1">
    <location>
        <begin position="21"/>
        <end position="45"/>
    </location>
</feature>
<evidence type="ECO:0000313" key="2">
    <source>
        <dbReference type="EMBL" id="MST95847.1"/>
    </source>
</evidence>